<dbReference type="PANTHER" id="PTHR11527">
    <property type="entry name" value="HEAT-SHOCK PROTEIN 20 FAMILY MEMBER"/>
    <property type="match status" value="1"/>
</dbReference>
<feature type="domain" description="SHSP" evidence="3">
    <location>
        <begin position="32"/>
        <end position="144"/>
    </location>
</feature>
<dbReference type="Gene3D" id="2.60.40.790">
    <property type="match status" value="1"/>
</dbReference>
<comment type="similarity">
    <text evidence="1 2">Belongs to the small heat shock protein (HSP20) family.</text>
</comment>
<dbReference type="CDD" id="cd06464">
    <property type="entry name" value="ACD_sHsps-like"/>
    <property type="match status" value="1"/>
</dbReference>
<reference evidence="5" key="2">
    <citation type="submission" date="2023-04" db="EMBL/GenBank/DDBJ databases">
        <authorList>
            <person name="Beletskiy A.V."/>
            <person name="Mardanov A.V."/>
            <person name="Ravin N.V."/>
        </authorList>
    </citation>
    <scope>NUCLEOTIDE SEQUENCE</scope>
    <source>
        <strain evidence="5">GKL-01</strain>
    </source>
</reference>
<dbReference type="InterPro" id="IPR007052">
    <property type="entry name" value="CS_dom"/>
</dbReference>
<dbReference type="Proteomes" id="UP001300672">
    <property type="component" value="Chromosome"/>
</dbReference>
<evidence type="ECO:0000259" key="4">
    <source>
        <dbReference type="PROSITE" id="PS51203"/>
    </source>
</evidence>
<evidence type="ECO:0000256" key="1">
    <source>
        <dbReference type="PROSITE-ProRule" id="PRU00285"/>
    </source>
</evidence>
<proteinExistence type="inferred from homology"/>
<dbReference type="AlphaFoldDB" id="A0AA95KE37"/>
<dbReference type="PROSITE" id="PS01031">
    <property type="entry name" value="SHSP"/>
    <property type="match status" value="1"/>
</dbReference>
<dbReference type="SUPFAM" id="SSF49764">
    <property type="entry name" value="HSP20-like chaperones"/>
    <property type="match status" value="1"/>
</dbReference>
<dbReference type="InterPro" id="IPR008978">
    <property type="entry name" value="HSP20-like_chaperone"/>
</dbReference>
<accession>A0AA95KE37</accession>
<evidence type="ECO:0000259" key="3">
    <source>
        <dbReference type="PROSITE" id="PS01031"/>
    </source>
</evidence>
<organism evidence="5">
    <name type="scientific">Candidatus Thiocaldithrix dubininis</name>
    <dbReference type="NCBI Taxonomy" id="3080823"/>
    <lineage>
        <taxon>Bacteria</taxon>
        <taxon>Pseudomonadati</taxon>
        <taxon>Pseudomonadota</taxon>
        <taxon>Gammaproteobacteria</taxon>
        <taxon>Thiotrichales</taxon>
        <taxon>Thiotrichaceae</taxon>
        <taxon>Candidatus Thiocaldithrix</taxon>
    </lineage>
</organism>
<evidence type="ECO:0000256" key="2">
    <source>
        <dbReference type="RuleBase" id="RU003616"/>
    </source>
</evidence>
<gene>
    <name evidence="5" type="ORF">QJT80_14760</name>
</gene>
<dbReference type="PROSITE" id="PS51203">
    <property type="entry name" value="CS"/>
    <property type="match status" value="1"/>
</dbReference>
<dbReference type="EMBL" id="CP124755">
    <property type="protein sequence ID" value="WGZ90734.1"/>
    <property type="molecule type" value="Genomic_DNA"/>
</dbReference>
<dbReference type="InterPro" id="IPR031107">
    <property type="entry name" value="Small_HSP"/>
</dbReference>
<protein>
    <submittedName>
        <fullName evidence="5">Hsp20/alpha crystallin family protein</fullName>
    </submittedName>
</protein>
<evidence type="ECO:0000313" key="5">
    <source>
        <dbReference type="EMBL" id="WGZ90734.1"/>
    </source>
</evidence>
<feature type="domain" description="CS" evidence="4">
    <location>
        <begin position="36"/>
        <end position="139"/>
    </location>
</feature>
<dbReference type="InterPro" id="IPR002068">
    <property type="entry name" value="A-crystallin/Hsp20_dom"/>
</dbReference>
<dbReference type="Pfam" id="PF00011">
    <property type="entry name" value="HSP20"/>
    <property type="match status" value="1"/>
</dbReference>
<sequence>MKIARYEPWSILNQLQREMDNLIRREGDTTTSPVSDWTPAVDIRETDSAYILRVDVPGVNPQDIDINMENNVLTISGKRDTETTDEKNGYKRVERVTGTFHRRFTLPDSIDSDHITAKTDNGVLEITLPKQAKVMPRKIAVQAPAPAANNTISTTSTSAAA</sequence>
<reference evidence="5" key="1">
    <citation type="journal article" date="2023" name="Int. J. Mol. Sci.">
        <title>Metagenomics Revealed a New Genus 'Candidatus Thiocaldithrix dubininis' gen. nov., sp. nov. and a New Species 'Candidatus Thiothrix putei' sp. nov. in the Family Thiotrichaceae, Some Members of Which Have Traits of Both Na+- and H+-Motive Energetics.</title>
        <authorList>
            <person name="Ravin N.V."/>
            <person name="Muntyan M.S."/>
            <person name="Smolyakov D.D."/>
            <person name="Rudenko T.S."/>
            <person name="Beletsky A.V."/>
            <person name="Mardanov A.V."/>
            <person name="Grabovich M.Y."/>
        </authorList>
    </citation>
    <scope>NUCLEOTIDE SEQUENCE</scope>
    <source>
        <strain evidence="5">GKL-01</strain>
    </source>
</reference>
<dbReference type="KEGG" id="tdu:QJT80_14760"/>
<name>A0AA95KE37_9GAMM</name>